<reference evidence="5 6" key="1">
    <citation type="submission" date="2024-03" db="EMBL/GenBank/DDBJ databases">
        <title>Actinomycetospora sp. OC33-EN07, a novel actinomycete isolated from wild orchid (Aerides multiflora).</title>
        <authorList>
            <person name="Suriyachadkun C."/>
        </authorList>
    </citation>
    <scope>NUCLEOTIDE SEQUENCE [LARGE SCALE GENOMIC DNA]</scope>
    <source>
        <strain evidence="5 6">OC33-EN07</strain>
    </source>
</reference>
<dbReference type="InterPro" id="IPR050204">
    <property type="entry name" value="AraC_XylS_family_regulators"/>
</dbReference>
<dbReference type="PANTHER" id="PTHR46796">
    <property type="entry name" value="HTH-TYPE TRANSCRIPTIONAL ACTIVATOR RHAS-RELATED"/>
    <property type="match status" value="1"/>
</dbReference>
<feature type="domain" description="HTH araC/xylS-type" evidence="4">
    <location>
        <begin position="204"/>
        <end position="304"/>
    </location>
</feature>
<dbReference type="Proteomes" id="UP001369736">
    <property type="component" value="Unassembled WGS sequence"/>
</dbReference>
<sequence>MAGADTTPAVSEQDDEELFEEIASSHLRWDLDLSGGTSPSADRWWLGDTWTVGCRIGPMRGRRRAPELRRNPGEYVGVLMVHHGTEIFSQQGTTATITPGTAALWDGVRPVDCATGGHLVKHTMFVPREALAREVPDLDAVFVRTLPASDTLQLLRGWLNVARGQAVLDPEAARTAERMAVDLLVAAIDRARDGSRGTQAVLRAQVKAFLDDHLDDPDLTLDTVARATAISLRYLHLLFEGTGETAREYLRHRRLERAHDILLRHGDLVSVAEVARRCGFDNPSSFSRAYRSRYGRSPREARHEAPVLL</sequence>
<accession>A0ABU8MCC3</accession>
<dbReference type="InterPro" id="IPR018062">
    <property type="entry name" value="HTH_AraC-typ_CS"/>
</dbReference>
<keyword evidence="3" id="KW-0804">Transcription</keyword>
<keyword evidence="6" id="KW-1185">Reference proteome</keyword>
<dbReference type="Pfam" id="PF14525">
    <property type="entry name" value="AraC_binding_2"/>
    <property type="match status" value="1"/>
</dbReference>
<evidence type="ECO:0000313" key="6">
    <source>
        <dbReference type="Proteomes" id="UP001369736"/>
    </source>
</evidence>
<keyword evidence="1" id="KW-0805">Transcription regulation</keyword>
<dbReference type="SMART" id="SM00342">
    <property type="entry name" value="HTH_ARAC"/>
    <property type="match status" value="1"/>
</dbReference>
<dbReference type="InterPro" id="IPR018060">
    <property type="entry name" value="HTH_AraC"/>
</dbReference>
<comment type="caution">
    <text evidence="5">The sequence shown here is derived from an EMBL/GenBank/DDBJ whole genome shotgun (WGS) entry which is preliminary data.</text>
</comment>
<dbReference type="EMBL" id="JBBEGM010000013">
    <property type="protein sequence ID" value="MEJ2864717.1"/>
    <property type="molecule type" value="Genomic_DNA"/>
</dbReference>
<dbReference type="InterPro" id="IPR035418">
    <property type="entry name" value="AraC-bd_2"/>
</dbReference>
<protein>
    <submittedName>
        <fullName evidence="5">AraC family transcriptional regulator</fullName>
    </submittedName>
</protein>
<proteinExistence type="predicted"/>
<gene>
    <name evidence="5" type="ORF">WCD58_26410</name>
</gene>
<dbReference type="Gene3D" id="1.10.10.60">
    <property type="entry name" value="Homeodomain-like"/>
    <property type="match status" value="1"/>
</dbReference>
<dbReference type="InterPro" id="IPR009057">
    <property type="entry name" value="Homeodomain-like_sf"/>
</dbReference>
<evidence type="ECO:0000256" key="2">
    <source>
        <dbReference type="ARBA" id="ARBA00023125"/>
    </source>
</evidence>
<dbReference type="Pfam" id="PF12833">
    <property type="entry name" value="HTH_18"/>
    <property type="match status" value="1"/>
</dbReference>
<evidence type="ECO:0000256" key="3">
    <source>
        <dbReference type="ARBA" id="ARBA00023163"/>
    </source>
</evidence>
<evidence type="ECO:0000256" key="1">
    <source>
        <dbReference type="ARBA" id="ARBA00023015"/>
    </source>
</evidence>
<dbReference type="RefSeq" id="WP_337706084.1">
    <property type="nucleotide sequence ID" value="NZ_JBBEGM010000013.1"/>
</dbReference>
<evidence type="ECO:0000259" key="4">
    <source>
        <dbReference type="PROSITE" id="PS01124"/>
    </source>
</evidence>
<keyword evidence="2" id="KW-0238">DNA-binding</keyword>
<dbReference type="PANTHER" id="PTHR46796:SF6">
    <property type="entry name" value="ARAC SUBFAMILY"/>
    <property type="match status" value="1"/>
</dbReference>
<dbReference type="PROSITE" id="PS00041">
    <property type="entry name" value="HTH_ARAC_FAMILY_1"/>
    <property type="match status" value="1"/>
</dbReference>
<name>A0ABU8MCC3_9PSEU</name>
<organism evidence="5 6">
    <name type="scientific">Actinomycetospora flava</name>
    <dbReference type="NCBI Taxonomy" id="3129232"/>
    <lineage>
        <taxon>Bacteria</taxon>
        <taxon>Bacillati</taxon>
        <taxon>Actinomycetota</taxon>
        <taxon>Actinomycetes</taxon>
        <taxon>Pseudonocardiales</taxon>
        <taxon>Pseudonocardiaceae</taxon>
        <taxon>Actinomycetospora</taxon>
    </lineage>
</organism>
<dbReference type="SUPFAM" id="SSF46689">
    <property type="entry name" value="Homeodomain-like"/>
    <property type="match status" value="1"/>
</dbReference>
<dbReference type="PROSITE" id="PS01124">
    <property type="entry name" value="HTH_ARAC_FAMILY_2"/>
    <property type="match status" value="1"/>
</dbReference>
<dbReference type="InterPro" id="IPR020449">
    <property type="entry name" value="Tscrpt_reg_AraC-type_HTH"/>
</dbReference>
<evidence type="ECO:0000313" key="5">
    <source>
        <dbReference type="EMBL" id="MEJ2864717.1"/>
    </source>
</evidence>
<dbReference type="PRINTS" id="PR00032">
    <property type="entry name" value="HTHARAC"/>
</dbReference>